<evidence type="ECO:0000313" key="8">
    <source>
        <dbReference type="Proteomes" id="UP000590511"/>
    </source>
</evidence>
<feature type="domain" description="Bacterial transcriptional activator" evidence="5">
    <location>
        <begin position="102"/>
        <end position="245"/>
    </location>
</feature>
<dbReference type="GO" id="GO:0006355">
    <property type="term" value="P:regulation of DNA-templated transcription"/>
    <property type="evidence" value="ECO:0007669"/>
    <property type="project" value="InterPro"/>
</dbReference>
<accession>A0A7W7HGM9</accession>
<dbReference type="SUPFAM" id="SSF48452">
    <property type="entry name" value="TPR-like"/>
    <property type="match status" value="1"/>
</dbReference>
<dbReference type="Proteomes" id="UP000631312">
    <property type="component" value="Unassembled WGS sequence"/>
</dbReference>
<dbReference type="SMART" id="SM00862">
    <property type="entry name" value="Trans_reg_C"/>
    <property type="match status" value="1"/>
</dbReference>
<dbReference type="InterPro" id="IPR001867">
    <property type="entry name" value="OmpR/PhoB-type_DNA-bd"/>
</dbReference>
<keyword evidence="2 7" id="KW-0238">DNA-binding</keyword>
<dbReference type="SUPFAM" id="SSF46894">
    <property type="entry name" value="C-terminal effector domain of the bipartite response regulators"/>
    <property type="match status" value="1"/>
</dbReference>
<dbReference type="Gene3D" id="1.25.40.10">
    <property type="entry name" value="Tetratricopeptide repeat domain"/>
    <property type="match status" value="1"/>
</dbReference>
<evidence type="ECO:0000259" key="5">
    <source>
        <dbReference type="SMART" id="SM01043"/>
    </source>
</evidence>
<dbReference type="GO" id="GO:0000160">
    <property type="term" value="P:phosphorelay signal transduction system"/>
    <property type="evidence" value="ECO:0007669"/>
    <property type="project" value="InterPro"/>
</dbReference>
<evidence type="ECO:0000313" key="7">
    <source>
        <dbReference type="EMBL" id="MBB4750201.1"/>
    </source>
</evidence>
<dbReference type="PRINTS" id="PR00364">
    <property type="entry name" value="DISEASERSIST"/>
</dbReference>
<evidence type="ECO:0000256" key="3">
    <source>
        <dbReference type="SAM" id="MobiDB-lite"/>
    </source>
</evidence>
<dbReference type="SMART" id="SM01043">
    <property type="entry name" value="BTAD"/>
    <property type="match status" value="1"/>
</dbReference>
<dbReference type="Gene3D" id="1.10.10.10">
    <property type="entry name" value="Winged helix-like DNA-binding domain superfamily/Winged helix DNA-binding domain"/>
    <property type="match status" value="1"/>
</dbReference>
<reference evidence="7 8" key="1">
    <citation type="submission" date="2020-08" db="EMBL/GenBank/DDBJ databases">
        <title>Sequencing the genomes of 1000 actinobacteria strains.</title>
        <authorList>
            <person name="Klenk H.-P."/>
        </authorList>
    </citation>
    <scope>NUCLEOTIDE SEQUENCE [LARGE SCALE GENOMIC DNA]</scope>
    <source>
        <strain evidence="7 8">DSM 43150</strain>
    </source>
</reference>
<keyword evidence="9" id="KW-1185">Reference proteome</keyword>
<comment type="similarity">
    <text evidence="1">Belongs to the AfsR/DnrI/RedD regulatory family.</text>
</comment>
<dbReference type="Pfam" id="PF03704">
    <property type="entry name" value="BTAD"/>
    <property type="match status" value="1"/>
</dbReference>
<protein>
    <submittedName>
        <fullName evidence="7">Putative ATPase/DNA-binding SARP family transcriptional activator</fullName>
    </submittedName>
    <submittedName>
        <fullName evidence="6">SARP family transcriptional regulator</fullName>
    </submittedName>
</protein>
<dbReference type="RefSeq" id="WP_188122406.1">
    <property type="nucleotide sequence ID" value="NZ_BOMP01000029.1"/>
</dbReference>
<dbReference type="InterPro" id="IPR005158">
    <property type="entry name" value="BTAD"/>
</dbReference>
<evidence type="ECO:0000259" key="4">
    <source>
        <dbReference type="SMART" id="SM00862"/>
    </source>
</evidence>
<dbReference type="SUPFAM" id="SSF81901">
    <property type="entry name" value="HCP-like"/>
    <property type="match status" value="1"/>
</dbReference>
<dbReference type="InterPro" id="IPR011990">
    <property type="entry name" value="TPR-like_helical_dom_sf"/>
</dbReference>
<dbReference type="Proteomes" id="UP000590511">
    <property type="component" value="Unassembled WGS sequence"/>
</dbReference>
<feature type="region of interest" description="Disordered" evidence="3">
    <location>
        <begin position="248"/>
        <end position="283"/>
    </location>
</feature>
<dbReference type="InterPro" id="IPR036388">
    <property type="entry name" value="WH-like_DNA-bd_sf"/>
</dbReference>
<dbReference type="InterPro" id="IPR027417">
    <property type="entry name" value="P-loop_NTPase"/>
</dbReference>
<dbReference type="PANTHER" id="PTHR47691">
    <property type="entry name" value="REGULATOR-RELATED"/>
    <property type="match status" value="1"/>
</dbReference>
<dbReference type="CDD" id="cd15831">
    <property type="entry name" value="BTAD"/>
    <property type="match status" value="1"/>
</dbReference>
<dbReference type="PANTHER" id="PTHR47691:SF3">
    <property type="entry name" value="HTH-TYPE TRANSCRIPTIONAL REGULATOR RV0890C-RELATED"/>
    <property type="match status" value="1"/>
</dbReference>
<reference evidence="6 9" key="2">
    <citation type="submission" date="2021-01" db="EMBL/GenBank/DDBJ databases">
        <title>Whole genome shotgun sequence of Actinoplanes lobatus NBRC 12513.</title>
        <authorList>
            <person name="Komaki H."/>
            <person name="Tamura T."/>
        </authorList>
    </citation>
    <scope>NUCLEOTIDE SEQUENCE [LARGE SCALE GENOMIC DNA]</scope>
    <source>
        <strain evidence="6 9">NBRC 12513</strain>
    </source>
</reference>
<dbReference type="Gene3D" id="3.40.50.300">
    <property type="entry name" value="P-loop containing nucleotide triphosphate hydrolases"/>
    <property type="match status" value="1"/>
</dbReference>
<evidence type="ECO:0000313" key="6">
    <source>
        <dbReference type="EMBL" id="GIE38912.1"/>
    </source>
</evidence>
<name>A0A7W7HGM9_9ACTN</name>
<organism evidence="7 8">
    <name type="scientific">Actinoplanes lobatus</name>
    <dbReference type="NCBI Taxonomy" id="113568"/>
    <lineage>
        <taxon>Bacteria</taxon>
        <taxon>Bacillati</taxon>
        <taxon>Actinomycetota</taxon>
        <taxon>Actinomycetes</taxon>
        <taxon>Micromonosporales</taxon>
        <taxon>Micromonosporaceae</taxon>
        <taxon>Actinoplanes</taxon>
    </lineage>
</organism>
<evidence type="ECO:0000256" key="2">
    <source>
        <dbReference type="ARBA" id="ARBA00023125"/>
    </source>
</evidence>
<evidence type="ECO:0000313" key="9">
    <source>
        <dbReference type="Proteomes" id="UP000631312"/>
    </source>
</evidence>
<dbReference type="GO" id="GO:0003677">
    <property type="term" value="F:DNA binding"/>
    <property type="evidence" value="ECO:0007669"/>
    <property type="project" value="UniProtKB-KW"/>
</dbReference>
<gene>
    <name evidence="6" type="ORF">Alo02nite_18100</name>
    <name evidence="7" type="ORF">BJ964_004362</name>
</gene>
<dbReference type="EMBL" id="JACHNC010000001">
    <property type="protein sequence ID" value="MBB4750201.1"/>
    <property type="molecule type" value="Genomic_DNA"/>
</dbReference>
<dbReference type="SUPFAM" id="SSF52540">
    <property type="entry name" value="P-loop containing nucleoside triphosphate hydrolases"/>
    <property type="match status" value="1"/>
</dbReference>
<sequence length="1107" mass="116702">MSGNGDRLRVGLLGELRVCRGDVDVTVPGARLRGLLVRLAVAGGRPVPAGALAGAVWPEEQPGDPANALQSLISRLRRLLGGGDTVTQAEGGYRLAVEPEDVDAARFERLVADGRERLRGDQPQTAADLLREAVALVRGPVAAELGEVAPAQAVRLGRVIVEAGADLAEAEVALGELDRAADRLTGLLAEHPLNERLAGLLIDALAGQGRQGEALAVYERIRERLADQLGADPGAALRERHLRLLRGAPVVPPRSEAGPPRRASDPRGEAGPPSRASAANAASGNLPAPLTSFIGREDDLARIDALLTRGRLVTVLGPGGAGKTRLALEAARRYGDHYRDGTWLVDLASVTEPAKVGAAVVAAAGLRGSALFETANRVRPDDRDDLDVLAERLSGREILLLVDNCEHLVDAVAHLLSRLLVCSPRLRVLATSREPLAVDGESLVPLGPLGLPEPGARAVEAAGAPAVRLFAERAGAVRPGFTVGDGTVGDIVRIVRGLDGLPLALELAAARLRTLGLAELADGLSDRFRLLTTGSRTAQPRHRTLRAVIAWSWDLLDDAERAMAEHVAVLPGGVTVASAAAVSGSGAATADLLASLVDRSLLQLAPGGRYRMLETIREYGLERLAEQGVLGEVRARAAAHLAGLVAHHDPLLRTAGQMAAIRVLRAEYDNALAALRHLCDIGDAPAALGLALDLCWYWHMLGRHADAAYWLAEALAVPGDTVPVLADCAEAVLALNRGGPEPSLVGETAARRQERLRALAQRIAGHPELPGPAGVIATITLYFAGEKELADHRIEQLLAGPDRWKAALAHMYRAQIAENDGDMRGMSENAGAALDAFRAIGDRWGQASVLPLRALIRQYDGDLDGALTDLRAARAFAAEFGSLDVNDEIFIDLRWADLHMRRGDPDEATTALVSARDRADRSGSREIQLLVDALEAGMLVWQGELDRGEELINRAADALGVDADEMPMMGGDHGTAIVGAIRAWVALHRGDPGTAEKALLVAYPAALETRDMPILALVAVAAAGLAGLRGRHRDAAVLLGASARLRGAHDHTELNVAKVATEARAALGDDGFGEAYAIGWTLDAEAARSLVDPARRSLGPSPQARRL</sequence>
<evidence type="ECO:0000256" key="1">
    <source>
        <dbReference type="ARBA" id="ARBA00005820"/>
    </source>
</evidence>
<comment type="caution">
    <text evidence="7">The sequence shown here is derived from an EMBL/GenBank/DDBJ whole genome shotgun (WGS) entry which is preliminary data.</text>
</comment>
<dbReference type="AlphaFoldDB" id="A0A7W7HGM9"/>
<feature type="domain" description="OmpR/PhoB-type" evidence="4">
    <location>
        <begin position="22"/>
        <end position="95"/>
    </location>
</feature>
<proteinExistence type="inferred from homology"/>
<feature type="compositionally biased region" description="Low complexity" evidence="3">
    <location>
        <begin position="270"/>
        <end position="283"/>
    </location>
</feature>
<dbReference type="EMBL" id="BOMP01000029">
    <property type="protein sequence ID" value="GIE38912.1"/>
    <property type="molecule type" value="Genomic_DNA"/>
</dbReference>
<dbReference type="InterPro" id="IPR016032">
    <property type="entry name" value="Sig_transdc_resp-reg_C-effctor"/>
</dbReference>